<dbReference type="Pfam" id="PF01018">
    <property type="entry name" value="GTP1_OBG"/>
    <property type="match status" value="1"/>
</dbReference>
<keyword evidence="4" id="KW-0547">Nucleotide-binding</keyword>
<dbReference type="GO" id="GO:0005525">
    <property type="term" value="F:GTP binding"/>
    <property type="evidence" value="ECO:0007669"/>
    <property type="project" value="UniProtKB-KW"/>
</dbReference>
<evidence type="ECO:0000256" key="6">
    <source>
        <dbReference type="ARBA" id="ARBA00023134"/>
    </source>
</evidence>
<dbReference type="PROSITE" id="PS51883">
    <property type="entry name" value="OBG"/>
    <property type="match status" value="1"/>
</dbReference>
<evidence type="ECO:0000256" key="3">
    <source>
        <dbReference type="ARBA" id="ARBA00022723"/>
    </source>
</evidence>
<dbReference type="InterPro" id="IPR014100">
    <property type="entry name" value="GTP-bd_Obg/CgtA"/>
</dbReference>
<evidence type="ECO:0000256" key="2">
    <source>
        <dbReference type="ARBA" id="ARBA00007699"/>
    </source>
</evidence>
<evidence type="ECO:0000256" key="5">
    <source>
        <dbReference type="ARBA" id="ARBA00022842"/>
    </source>
</evidence>
<keyword evidence="5" id="KW-0460">Magnesium</keyword>
<dbReference type="Gene3D" id="3.30.300.350">
    <property type="entry name" value="GTP-binding protein OBG, C-terminal domain"/>
    <property type="match status" value="1"/>
</dbReference>
<comment type="similarity">
    <text evidence="2">Belongs to the TRAFAC class OBG-HflX-like GTPase superfamily. OBG GTPase family.</text>
</comment>
<reference evidence="12" key="1">
    <citation type="submission" date="2023-01" db="EMBL/GenBank/DDBJ databases">
        <title>Metagenome sequencing of chrysophaentin producing Chrysophaeum taylorii.</title>
        <authorList>
            <person name="Davison J."/>
            <person name="Bewley C."/>
        </authorList>
    </citation>
    <scope>NUCLEOTIDE SEQUENCE</scope>
    <source>
        <strain evidence="12">NIES-1699</strain>
    </source>
</reference>
<dbReference type="Gene3D" id="3.40.50.300">
    <property type="entry name" value="P-loop containing nucleotide triphosphate hydrolases"/>
    <property type="match status" value="1"/>
</dbReference>
<dbReference type="InterPro" id="IPR045086">
    <property type="entry name" value="OBG_GTPase"/>
</dbReference>
<dbReference type="GO" id="GO:0005739">
    <property type="term" value="C:mitochondrion"/>
    <property type="evidence" value="ECO:0007669"/>
    <property type="project" value="TreeGrafter"/>
</dbReference>
<dbReference type="CDD" id="cd01898">
    <property type="entry name" value="Obg"/>
    <property type="match status" value="1"/>
</dbReference>
<evidence type="ECO:0000256" key="7">
    <source>
        <dbReference type="SAM" id="MobiDB-lite"/>
    </source>
</evidence>
<feature type="domain" description="Obg" evidence="11">
    <location>
        <begin position="31"/>
        <end position="189"/>
    </location>
</feature>
<dbReference type="InterPro" id="IPR006169">
    <property type="entry name" value="GTP1_OBG_dom"/>
</dbReference>
<dbReference type="GO" id="GO:0042254">
    <property type="term" value="P:ribosome biogenesis"/>
    <property type="evidence" value="ECO:0007669"/>
    <property type="project" value="UniProtKB-UniRule"/>
</dbReference>
<dbReference type="InterPro" id="IPR006074">
    <property type="entry name" value="GTP1-OBG_CS"/>
</dbReference>
<feature type="region of interest" description="Disordered" evidence="7">
    <location>
        <begin position="235"/>
        <end position="282"/>
    </location>
</feature>
<dbReference type="SUPFAM" id="SSF82051">
    <property type="entry name" value="Obg GTP-binding protein N-terminal domain"/>
    <property type="match status" value="1"/>
</dbReference>
<accession>A0AAD7UED2</accession>
<comment type="cofactor">
    <cofactor evidence="1">
        <name>Mg(2+)</name>
        <dbReference type="ChEBI" id="CHEBI:18420"/>
    </cofactor>
</comment>
<dbReference type="GO" id="GO:0003924">
    <property type="term" value="F:GTPase activity"/>
    <property type="evidence" value="ECO:0007669"/>
    <property type="project" value="InterPro"/>
</dbReference>
<keyword evidence="13" id="KW-1185">Reference proteome</keyword>
<dbReference type="InterPro" id="IPR006073">
    <property type="entry name" value="GTP-bd"/>
</dbReference>
<dbReference type="PANTHER" id="PTHR11702:SF44">
    <property type="entry name" value="GTP-BINDING PROTEIN OBGC, CHLOROPLASTIC"/>
    <property type="match status" value="1"/>
</dbReference>
<dbReference type="Proteomes" id="UP001230188">
    <property type="component" value="Unassembled WGS sequence"/>
</dbReference>
<feature type="domain" description="OBG-type G" evidence="9">
    <location>
        <begin position="190"/>
        <end position="429"/>
    </location>
</feature>
<dbReference type="NCBIfam" id="TIGR03595">
    <property type="entry name" value="Obg_CgtA_exten"/>
    <property type="match status" value="1"/>
</dbReference>
<dbReference type="PANTHER" id="PTHR11702">
    <property type="entry name" value="DEVELOPMENTALLY REGULATED GTP-BINDING PROTEIN-RELATED"/>
    <property type="match status" value="1"/>
</dbReference>
<evidence type="ECO:0000259" key="11">
    <source>
        <dbReference type="PROSITE" id="PS51883"/>
    </source>
</evidence>
<dbReference type="GO" id="GO:0000287">
    <property type="term" value="F:magnesium ion binding"/>
    <property type="evidence" value="ECO:0007669"/>
    <property type="project" value="InterPro"/>
</dbReference>
<evidence type="ECO:0000259" key="9">
    <source>
        <dbReference type="PROSITE" id="PS51710"/>
    </source>
</evidence>
<feature type="signal peptide" evidence="8">
    <location>
        <begin position="1"/>
        <end position="16"/>
    </location>
</feature>
<dbReference type="PRINTS" id="PR00326">
    <property type="entry name" value="GTP1OBG"/>
</dbReference>
<dbReference type="InterPro" id="IPR036726">
    <property type="entry name" value="GTP1_OBG_dom_sf"/>
</dbReference>
<organism evidence="12 13">
    <name type="scientific">Chrysophaeum taylorii</name>
    <dbReference type="NCBI Taxonomy" id="2483200"/>
    <lineage>
        <taxon>Eukaryota</taxon>
        <taxon>Sar</taxon>
        <taxon>Stramenopiles</taxon>
        <taxon>Ochrophyta</taxon>
        <taxon>Pelagophyceae</taxon>
        <taxon>Pelagomonadales</taxon>
        <taxon>Pelagomonadaceae</taxon>
        <taxon>Chrysophaeum</taxon>
    </lineage>
</organism>
<gene>
    <name evidence="12" type="ORF">CTAYLR_004864</name>
</gene>
<sequence>MIRLLVAIASSSSSSALVVPPNNNAARAKDLGFWDEARLEVHGGDGGDGCLAFRREWGTPLGGPSGGNGGQGGSVVLVCDSRLNTLGVARRKSKYQAAKGANGQGSKKHASRSEDVEVRVPPGTIVREWETQRVAGEIVKDGERLVVARGGRGGRGNAAFKSDRLVAPKLAERGERGARRVVRLELRLAADVGLVGLPNAGKSTLLAAATAARPKIAAYAFTTVVPNLGVWEPESYARSRQSPTGRGALATRARRSSIGGLTKKGRRRQSRQRSGSESEDAYARSQIALALGEQRPEEQEVTSADDRGLVLADVPGLIENAHLGAGMGDAFLRHVERCRVLLHVVDATSEDPIADLRTIDAELGSYSESLATKPRVVALNKCDAIDRKDAARLVRDVRAEVGHERVAAVSATTRKGVDHLMRKLRRFCDAEKTRPRLATVEVDFDPPFANSRDNPDRSWDLLDGRDHGAPGSWRIVSPRIEKIASMTNFDQPDAIARFARQLDALGVSEALKTRGAMPRDVVMIGDDIDLAYDPLGWDQHRRFSSRG</sequence>
<evidence type="ECO:0000313" key="13">
    <source>
        <dbReference type="Proteomes" id="UP001230188"/>
    </source>
</evidence>
<dbReference type="FunFam" id="2.70.210.12:FF:000001">
    <property type="entry name" value="GTPase Obg"/>
    <property type="match status" value="1"/>
</dbReference>
<dbReference type="PROSITE" id="PS51881">
    <property type="entry name" value="OCT"/>
    <property type="match status" value="1"/>
</dbReference>
<keyword evidence="6" id="KW-0342">GTP-binding</keyword>
<dbReference type="Pfam" id="PF01926">
    <property type="entry name" value="MMR_HSR1"/>
    <property type="match status" value="2"/>
</dbReference>
<feature type="domain" description="OCT" evidence="10">
    <location>
        <begin position="451"/>
        <end position="534"/>
    </location>
</feature>
<dbReference type="Gene3D" id="2.70.210.12">
    <property type="entry name" value="GTP1/OBG domain"/>
    <property type="match status" value="1"/>
</dbReference>
<dbReference type="InterPro" id="IPR031167">
    <property type="entry name" value="G_OBG"/>
</dbReference>
<dbReference type="PROSITE" id="PS51710">
    <property type="entry name" value="G_OBG"/>
    <property type="match status" value="1"/>
</dbReference>
<evidence type="ECO:0000256" key="4">
    <source>
        <dbReference type="ARBA" id="ARBA00022741"/>
    </source>
</evidence>
<dbReference type="Pfam" id="PF09269">
    <property type="entry name" value="DUF1967"/>
    <property type="match status" value="1"/>
</dbReference>
<dbReference type="InterPro" id="IPR027417">
    <property type="entry name" value="P-loop_NTPase"/>
</dbReference>
<name>A0AAD7UED2_9STRA</name>
<dbReference type="InterPro" id="IPR036346">
    <property type="entry name" value="GTP-bd_prot_GTP1/OBG_C_sf"/>
</dbReference>
<proteinExistence type="inferred from homology"/>
<dbReference type="InterPro" id="IPR015349">
    <property type="entry name" value="OCT_dom"/>
</dbReference>
<evidence type="ECO:0000259" key="10">
    <source>
        <dbReference type="PROSITE" id="PS51881"/>
    </source>
</evidence>
<protein>
    <submittedName>
        <fullName evidence="12">Uncharacterized protein</fullName>
    </submittedName>
</protein>
<keyword evidence="8" id="KW-0732">Signal</keyword>
<dbReference type="EMBL" id="JAQMWT010000348">
    <property type="protein sequence ID" value="KAJ8603621.1"/>
    <property type="molecule type" value="Genomic_DNA"/>
</dbReference>
<dbReference type="SUPFAM" id="SSF102741">
    <property type="entry name" value="Obg GTP-binding protein C-terminal domain"/>
    <property type="match status" value="1"/>
</dbReference>
<evidence type="ECO:0000313" key="12">
    <source>
        <dbReference type="EMBL" id="KAJ8603621.1"/>
    </source>
</evidence>
<evidence type="ECO:0000256" key="8">
    <source>
        <dbReference type="SAM" id="SignalP"/>
    </source>
</evidence>
<evidence type="ECO:0000256" key="1">
    <source>
        <dbReference type="ARBA" id="ARBA00001946"/>
    </source>
</evidence>
<dbReference type="SUPFAM" id="SSF52540">
    <property type="entry name" value="P-loop containing nucleoside triphosphate hydrolases"/>
    <property type="match status" value="1"/>
</dbReference>
<dbReference type="AlphaFoldDB" id="A0AAD7UED2"/>
<dbReference type="HAMAP" id="MF_01454">
    <property type="entry name" value="GTPase_Obg"/>
    <property type="match status" value="1"/>
</dbReference>
<feature type="chain" id="PRO_5042182591" evidence="8">
    <location>
        <begin position="17"/>
        <end position="547"/>
    </location>
</feature>
<keyword evidence="3" id="KW-0479">Metal-binding</keyword>
<comment type="caution">
    <text evidence="12">The sequence shown here is derived from an EMBL/GenBank/DDBJ whole genome shotgun (WGS) entry which is preliminary data.</text>
</comment>
<dbReference type="PROSITE" id="PS00905">
    <property type="entry name" value="GTP1_OBG"/>
    <property type="match status" value="1"/>
</dbReference>
<feature type="region of interest" description="Disordered" evidence="7">
    <location>
        <begin position="94"/>
        <end position="118"/>
    </location>
</feature>